<dbReference type="Proteomes" id="UP001317532">
    <property type="component" value="Chromosome"/>
</dbReference>
<keyword evidence="2" id="KW-1185">Reference proteome</keyword>
<name>A0AAN1XZ40_UNVUL</name>
<dbReference type="KEGG" id="vab:WPS_33060"/>
<evidence type="ECO:0008006" key="3">
    <source>
        <dbReference type="Google" id="ProtNLM"/>
    </source>
</evidence>
<accession>A0AAN1XZ40</accession>
<proteinExistence type="predicted"/>
<sequence length="399" mass="43309">MTTALQARADRALGRRLAEITLGVDALETSAAGAAGVRSERFVPIFNGAGLIEPARFASFAEAIAALDALAAEVAALPEGRRKTFLTAMVRSVRAAARIFSGESLSLAERLTEHVAVPAGPVPDETIASIHAELDRLMTKRGYVRGALAERVERWEAETHVDVADIPRVYDELLATAKARTDALVFDTGDYTMPLNAQRAVPYAARCSFDEGHMDINLDVPWSRSGIKHLVCHEVFPGHSTQLLSTRRAVETGKSAADALLCTVNGAPGSVQEGIGDQGIELIDWVESVDDAAHVQLRRLQTATGTNAAWHRNVTGWSHERTVAYFREVGFGSEAWSELRTGRAEDPFDAPFLASYWFGSEAVRIVRERTPAAARSALLATLYDELNTPESLLMFEPQA</sequence>
<evidence type="ECO:0000313" key="1">
    <source>
        <dbReference type="EMBL" id="BDE08030.1"/>
    </source>
</evidence>
<gene>
    <name evidence="1" type="ORF">WPS_33060</name>
</gene>
<evidence type="ECO:0000313" key="2">
    <source>
        <dbReference type="Proteomes" id="UP001317532"/>
    </source>
</evidence>
<organism evidence="1 2">
    <name type="scientific">Vulcanimicrobium alpinum</name>
    <dbReference type="NCBI Taxonomy" id="3016050"/>
    <lineage>
        <taxon>Bacteria</taxon>
        <taxon>Bacillati</taxon>
        <taxon>Vulcanimicrobiota</taxon>
        <taxon>Vulcanimicrobiia</taxon>
        <taxon>Vulcanimicrobiales</taxon>
        <taxon>Vulcanimicrobiaceae</taxon>
        <taxon>Vulcanimicrobium</taxon>
    </lineage>
</organism>
<dbReference type="EMBL" id="AP025523">
    <property type="protein sequence ID" value="BDE08030.1"/>
    <property type="molecule type" value="Genomic_DNA"/>
</dbReference>
<protein>
    <recommendedName>
        <fullName evidence="3">DUF885 domain-containing protein</fullName>
    </recommendedName>
</protein>
<reference evidence="1 2" key="1">
    <citation type="journal article" date="2022" name="ISME Commun">
        <title>Vulcanimicrobium alpinus gen. nov. sp. nov., the first cultivated representative of the candidate phylum 'Eremiobacterota', is a metabolically versatile aerobic anoxygenic phototroph.</title>
        <authorList>
            <person name="Yabe S."/>
            <person name="Muto K."/>
            <person name="Abe K."/>
            <person name="Yokota A."/>
            <person name="Staudigel H."/>
            <person name="Tebo B.M."/>
        </authorList>
    </citation>
    <scope>NUCLEOTIDE SEQUENCE [LARGE SCALE GENOMIC DNA]</scope>
    <source>
        <strain evidence="1 2">WC8-2</strain>
    </source>
</reference>
<dbReference type="RefSeq" id="WP_317995582.1">
    <property type="nucleotide sequence ID" value="NZ_AP025523.1"/>
</dbReference>
<dbReference type="AlphaFoldDB" id="A0AAN1XZ40"/>